<dbReference type="Gene3D" id="3.10.620.30">
    <property type="match status" value="1"/>
</dbReference>
<dbReference type="AlphaFoldDB" id="A0A5B8YMP8"/>
<feature type="domain" description="DUF3857" evidence="1">
    <location>
        <begin position="73"/>
        <end position="227"/>
    </location>
</feature>
<dbReference type="Pfam" id="PF12969">
    <property type="entry name" value="DUF3857"/>
    <property type="match status" value="1"/>
</dbReference>
<dbReference type="EMBL" id="CP042476">
    <property type="protein sequence ID" value="QED37903.1"/>
    <property type="molecule type" value="Genomic_DNA"/>
</dbReference>
<dbReference type="Gene3D" id="2.60.120.1130">
    <property type="match status" value="1"/>
</dbReference>
<accession>A0A5B8YMP8</accession>
<dbReference type="KEGG" id="anp:FK178_09275"/>
<gene>
    <name evidence="2" type="ORF">FK178_09275</name>
</gene>
<keyword evidence="3" id="KW-1185">Reference proteome</keyword>
<dbReference type="Proteomes" id="UP000321954">
    <property type="component" value="Chromosome"/>
</dbReference>
<sequence>MPFCFIMCSEYSKNREVKNQTCLVIFLLLLAPVLYGQENVKVSEIPQNLISNANAVLRNEEISIEIEAVDKMNVHIKRSVTILNEYGEIHAGAYQFFDTDRKIKNQQAIIYNAEGKEIKKFKQKDFKERSAVASGTLYSDDRVQYLDYTAQGYPYTIVYESELQTGTTVFIRPWQPVSGYFLSVQKSTYNFKNKPGIPFRLEETNLENIHKNSWDDGFSYTITNVPAYKREYLSPSFEKFVPNLRVALNEFSLVGVKGKAANWQEFGKWQYDYLLAGKDKLPEHTLKKIGTLLEGVTTDLEKAKLIYQYVQDNTRYISVQLGIGGWSPMLPVDVDRLGYGDCKALTNYTKALLDSQEITSHYAVVFGGEERKDLDANFATMQGNHVILNIPQEEEDIWLECTSKTTPFNYLGDFTDNRNVLLIKPDGGEIVKTKAYAFSENLMETHTKIVLEESGDFNATVKRTSGGIPYGNIYHLMSQTRNDQILHYKERWPHLQELDFQTITFENNRQDQKFTELVQFKGKKLTSRLANGFLLGVNFISVATHEVPRINDRKLPFEIERGHSYKDTFEFHLPKGYMAESIPKEENIETEFGIYVVRVKAGEKEGVRTIEVSREYILYEGEWKADKYSDFRDFIKKIDSLNNQKTILVALT</sequence>
<dbReference type="OrthoDB" id="8595007at2"/>
<reference evidence="2 3" key="1">
    <citation type="submission" date="2019-08" db="EMBL/GenBank/DDBJ databases">
        <title>Antarcticibacterium arcticum sp. nov., a bacterium isolated from marine sediment of the Canadian Beaufort Sea.</title>
        <authorList>
            <person name="Lee Y.M."/>
            <person name="Baek K."/>
            <person name="Lee D.-H."/>
            <person name="Shin S.C."/>
            <person name="Jin Y.K."/>
            <person name="Park Y."/>
        </authorList>
    </citation>
    <scope>NUCLEOTIDE SEQUENCE [LARGE SCALE GENOMIC DNA]</scope>
    <source>
        <strain evidence="2 3">PAMC 28998</strain>
    </source>
</reference>
<evidence type="ECO:0000259" key="1">
    <source>
        <dbReference type="Pfam" id="PF12969"/>
    </source>
</evidence>
<protein>
    <submittedName>
        <fullName evidence="2">DUF3857 domain-containing protein</fullName>
    </submittedName>
</protein>
<dbReference type="InterPro" id="IPR038765">
    <property type="entry name" value="Papain-like_cys_pep_sf"/>
</dbReference>
<dbReference type="SUPFAM" id="SSF54001">
    <property type="entry name" value="Cysteine proteinases"/>
    <property type="match status" value="1"/>
</dbReference>
<proteinExistence type="predicted"/>
<evidence type="ECO:0000313" key="2">
    <source>
        <dbReference type="EMBL" id="QED37903.1"/>
    </source>
</evidence>
<dbReference type="Gene3D" id="2.60.40.3140">
    <property type="match status" value="1"/>
</dbReference>
<dbReference type="InterPro" id="IPR024618">
    <property type="entry name" value="DUF3857"/>
</dbReference>
<organism evidence="2 3">
    <name type="scientific">Antarcticibacterium arcticum</name>
    <dbReference type="NCBI Taxonomy" id="2585771"/>
    <lineage>
        <taxon>Bacteria</taxon>
        <taxon>Pseudomonadati</taxon>
        <taxon>Bacteroidota</taxon>
        <taxon>Flavobacteriia</taxon>
        <taxon>Flavobacteriales</taxon>
        <taxon>Flavobacteriaceae</taxon>
        <taxon>Antarcticibacterium</taxon>
    </lineage>
</organism>
<evidence type="ECO:0000313" key="3">
    <source>
        <dbReference type="Proteomes" id="UP000321954"/>
    </source>
</evidence>
<name>A0A5B8YMP8_9FLAO</name>